<dbReference type="OrthoDB" id="6614503at2759"/>
<feature type="compositionally biased region" description="Basic and acidic residues" evidence="1">
    <location>
        <begin position="416"/>
        <end position="430"/>
    </location>
</feature>
<dbReference type="AlphaFoldDB" id="A0A0Q9WCN2"/>
<feature type="compositionally biased region" description="Basic and acidic residues" evidence="1">
    <location>
        <begin position="777"/>
        <end position="817"/>
    </location>
</feature>
<feature type="compositionally biased region" description="Basic and acidic residues" evidence="1">
    <location>
        <begin position="66"/>
        <end position="77"/>
    </location>
</feature>
<dbReference type="STRING" id="7244.A0A0Q9WCN2"/>
<feature type="chain" id="PRO_5006386646" evidence="3">
    <location>
        <begin position="20"/>
        <end position="878"/>
    </location>
</feature>
<feature type="compositionally biased region" description="Low complexity" evidence="1">
    <location>
        <begin position="568"/>
        <end position="579"/>
    </location>
</feature>
<feature type="compositionally biased region" description="Basic and acidic residues" evidence="1">
    <location>
        <begin position="707"/>
        <end position="757"/>
    </location>
</feature>
<proteinExistence type="predicted"/>
<evidence type="ECO:0000256" key="3">
    <source>
        <dbReference type="SAM" id="SignalP"/>
    </source>
</evidence>
<feature type="signal peptide" evidence="3">
    <location>
        <begin position="1"/>
        <end position="19"/>
    </location>
</feature>
<dbReference type="EMBL" id="CH940652">
    <property type="protein sequence ID" value="KRF78638.1"/>
    <property type="molecule type" value="Genomic_DNA"/>
</dbReference>
<evidence type="ECO:0000313" key="5">
    <source>
        <dbReference type="Proteomes" id="UP000008792"/>
    </source>
</evidence>
<name>A0A0Q9WCN2_DROVI</name>
<feature type="compositionally biased region" description="Basic and acidic residues" evidence="1">
    <location>
        <begin position="556"/>
        <end position="567"/>
    </location>
</feature>
<feature type="region of interest" description="Disordered" evidence="1">
    <location>
        <begin position="689"/>
        <end position="878"/>
    </location>
</feature>
<keyword evidence="2" id="KW-0812">Transmembrane</keyword>
<dbReference type="InParanoid" id="A0A0Q9WCN2"/>
<keyword evidence="3" id="KW-0732">Signal</keyword>
<feature type="region of interest" description="Disordered" evidence="1">
    <location>
        <begin position="416"/>
        <end position="508"/>
    </location>
</feature>
<keyword evidence="5" id="KW-1185">Reference proteome</keyword>
<feature type="compositionally biased region" description="Basic and acidic residues" evidence="1">
    <location>
        <begin position="494"/>
        <end position="505"/>
    </location>
</feature>
<keyword evidence="2" id="KW-1133">Transmembrane helix</keyword>
<evidence type="ECO:0000256" key="1">
    <source>
        <dbReference type="SAM" id="MobiDB-lite"/>
    </source>
</evidence>
<organism evidence="4 5">
    <name type="scientific">Drosophila virilis</name>
    <name type="common">Fruit fly</name>
    <dbReference type="NCBI Taxonomy" id="7244"/>
    <lineage>
        <taxon>Eukaryota</taxon>
        <taxon>Metazoa</taxon>
        <taxon>Ecdysozoa</taxon>
        <taxon>Arthropoda</taxon>
        <taxon>Hexapoda</taxon>
        <taxon>Insecta</taxon>
        <taxon>Pterygota</taxon>
        <taxon>Neoptera</taxon>
        <taxon>Endopterygota</taxon>
        <taxon>Diptera</taxon>
        <taxon>Brachycera</taxon>
        <taxon>Muscomorpha</taxon>
        <taxon>Ephydroidea</taxon>
        <taxon>Drosophilidae</taxon>
        <taxon>Drosophila</taxon>
    </lineage>
</organism>
<evidence type="ECO:0000256" key="2">
    <source>
        <dbReference type="SAM" id="Phobius"/>
    </source>
</evidence>
<feature type="compositionally biased region" description="Basic residues" evidence="1">
    <location>
        <begin position="454"/>
        <end position="468"/>
    </location>
</feature>
<dbReference type="Proteomes" id="UP000008792">
    <property type="component" value="Unassembled WGS sequence"/>
</dbReference>
<feature type="region of interest" description="Disordered" evidence="1">
    <location>
        <begin position="57"/>
        <end position="77"/>
    </location>
</feature>
<gene>
    <name evidence="4" type="primary">Dvir\GJ10524</name>
    <name evidence="4" type="ORF">Dvir_GJ10524</name>
</gene>
<feature type="region of interest" description="Disordered" evidence="1">
    <location>
        <begin position="546"/>
        <end position="610"/>
    </location>
</feature>
<dbReference type="eggNOG" id="ENOG502RZ9I">
    <property type="taxonomic scope" value="Eukaryota"/>
</dbReference>
<reference evidence="4 5" key="1">
    <citation type="journal article" date="2007" name="Nature">
        <title>Evolution of genes and genomes on the Drosophila phylogeny.</title>
        <authorList>
            <consortium name="Drosophila 12 Genomes Consortium"/>
            <person name="Clark A.G."/>
            <person name="Eisen M.B."/>
            <person name="Smith D.R."/>
            <person name="Bergman C.M."/>
            <person name="Oliver B."/>
            <person name="Markow T.A."/>
            <person name="Kaufman T.C."/>
            <person name="Kellis M."/>
            <person name="Gelbart W."/>
            <person name="Iyer V.N."/>
            <person name="Pollard D.A."/>
            <person name="Sackton T.B."/>
            <person name="Larracuente A.M."/>
            <person name="Singh N.D."/>
            <person name="Abad J.P."/>
            <person name="Abt D.N."/>
            <person name="Adryan B."/>
            <person name="Aguade M."/>
            <person name="Akashi H."/>
            <person name="Anderson W.W."/>
            <person name="Aquadro C.F."/>
            <person name="Ardell D.H."/>
            <person name="Arguello R."/>
            <person name="Artieri C.G."/>
            <person name="Barbash D.A."/>
            <person name="Barker D."/>
            <person name="Barsanti P."/>
            <person name="Batterham P."/>
            <person name="Batzoglou S."/>
            <person name="Begun D."/>
            <person name="Bhutkar A."/>
            <person name="Blanco E."/>
            <person name="Bosak S.A."/>
            <person name="Bradley R.K."/>
            <person name="Brand A.D."/>
            <person name="Brent M.R."/>
            <person name="Brooks A.N."/>
            <person name="Brown R.H."/>
            <person name="Butlin R.K."/>
            <person name="Caggese C."/>
            <person name="Calvi B.R."/>
            <person name="Bernardo de Carvalho A."/>
            <person name="Caspi A."/>
            <person name="Castrezana S."/>
            <person name="Celniker S.E."/>
            <person name="Chang J.L."/>
            <person name="Chapple C."/>
            <person name="Chatterji S."/>
            <person name="Chinwalla A."/>
            <person name="Civetta A."/>
            <person name="Clifton S.W."/>
            <person name="Comeron J.M."/>
            <person name="Costello J.C."/>
            <person name="Coyne J.A."/>
            <person name="Daub J."/>
            <person name="David R.G."/>
            <person name="Delcher A.L."/>
            <person name="Delehaunty K."/>
            <person name="Do C.B."/>
            <person name="Ebling H."/>
            <person name="Edwards K."/>
            <person name="Eickbush T."/>
            <person name="Evans J.D."/>
            <person name="Filipski A."/>
            <person name="Findeiss S."/>
            <person name="Freyhult E."/>
            <person name="Fulton L."/>
            <person name="Fulton R."/>
            <person name="Garcia A.C."/>
            <person name="Gardiner A."/>
            <person name="Garfield D.A."/>
            <person name="Garvin B.E."/>
            <person name="Gibson G."/>
            <person name="Gilbert D."/>
            <person name="Gnerre S."/>
            <person name="Godfrey J."/>
            <person name="Good R."/>
            <person name="Gotea V."/>
            <person name="Gravely B."/>
            <person name="Greenberg A.J."/>
            <person name="Griffiths-Jones S."/>
            <person name="Gross S."/>
            <person name="Guigo R."/>
            <person name="Gustafson E.A."/>
            <person name="Haerty W."/>
            <person name="Hahn M.W."/>
            <person name="Halligan D.L."/>
            <person name="Halpern A.L."/>
            <person name="Halter G.M."/>
            <person name="Han M.V."/>
            <person name="Heger A."/>
            <person name="Hillier L."/>
            <person name="Hinrichs A.S."/>
            <person name="Holmes I."/>
            <person name="Hoskins R.A."/>
            <person name="Hubisz M.J."/>
            <person name="Hultmark D."/>
            <person name="Huntley M.A."/>
            <person name="Jaffe D.B."/>
            <person name="Jagadeeshan S."/>
            <person name="Jeck W.R."/>
            <person name="Johnson J."/>
            <person name="Jones C.D."/>
            <person name="Jordan W.C."/>
            <person name="Karpen G.H."/>
            <person name="Kataoka E."/>
            <person name="Keightley P.D."/>
            <person name="Kheradpour P."/>
            <person name="Kirkness E.F."/>
            <person name="Koerich L.B."/>
            <person name="Kristiansen K."/>
            <person name="Kudrna D."/>
            <person name="Kulathinal R.J."/>
            <person name="Kumar S."/>
            <person name="Kwok R."/>
            <person name="Lander E."/>
            <person name="Langley C.H."/>
            <person name="Lapoint R."/>
            <person name="Lazzaro B.P."/>
            <person name="Lee S.J."/>
            <person name="Levesque L."/>
            <person name="Li R."/>
            <person name="Lin C.F."/>
            <person name="Lin M.F."/>
            <person name="Lindblad-Toh K."/>
            <person name="Llopart A."/>
            <person name="Long M."/>
            <person name="Low L."/>
            <person name="Lozovsky E."/>
            <person name="Lu J."/>
            <person name="Luo M."/>
            <person name="Machado C.A."/>
            <person name="Makalowski W."/>
            <person name="Marzo M."/>
            <person name="Matsuda M."/>
            <person name="Matzkin L."/>
            <person name="McAllister B."/>
            <person name="McBride C.S."/>
            <person name="McKernan B."/>
            <person name="McKernan K."/>
            <person name="Mendez-Lago M."/>
            <person name="Minx P."/>
            <person name="Mollenhauer M.U."/>
            <person name="Montooth K."/>
            <person name="Mount S.M."/>
            <person name="Mu X."/>
            <person name="Myers E."/>
            <person name="Negre B."/>
            <person name="Newfeld S."/>
            <person name="Nielsen R."/>
            <person name="Noor M.A."/>
            <person name="O'Grady P."/>
            <person name="Pachter L."/>
            <person name="Papaceit M."/>
            <person name="Parisi M.J."/>
            <person name="Parisi M."/>
            <person name="Parts L."/>
            <person name="Pedersen J.S."/>
            <person name="Pesole G."/>
            <person name="Phillippy A.M."/>
            <person name="Ponting C.P."/>
            <person name="Pop M."/>
            <person name="Porcelli D."/>
            <person name="Powell J.R."/>
            <person name="Prohaska S."/>
            <person name="Pruitt K."/>
            <person name="Puig M."/>
            <person name="Quesneville H."/>
            <person name="Ram K.R."/>
            <person name="Rand D."/>
            <person name="Rasmussen M.D."/>
            <person name="Reed L.K."/>
            <person name="Reenan R."/>
            <person name="Reily A."/>
            <person name="Remington K.A."/>
            <person name="Rieger T.T."/>
            <person name="Ritchie M.G."/>
            <person name="Robin C."/>
            <person name="Rogers Y.H."/>
            <person name="Rohde C."/>
            <person name="Rozas J."/>
            <person name="Rubenfield M.J."/>
            <person name="Ruiz A."/>
            <person name="Russo S."/>
            <person name="Salzberg S.L."/>
            <person name="Sanchez-Gracia A."/>
            <person name="Saranga D.J."/>
            <person name="Sato H."/>
            <person name="Schaeffer S.W."/>
            <person name="Schatz M.C."/>
            <person name="Schlenke T."/>
            <person name="Schwartz R."/>
            <person name="Segarra C."/>
            <person name="Singh R.S."/>
            <person name="Sirot L."/>
            <person name="Sirota M."/>
            <person name="Sisneros N.B."/>
            <person name="Smith C.D."/>
            <person name="Smith T.F."/>
            <person name="Spieth J."/>
            <person name="Stage D.E."/>
            <person name="Stark A."/>
            <person name="Stephan W."/>
            <person name="Strausberg R.L."/>
            <person name="Strempel S."/>
            <person name="Sturgill D."/>
            <person name="Sutton G."/>
            <person name="Sutton G.G."/>
            <person name="Tao W."/>
            <person name="Teichmann S."/>
            <person name="Tobari Y.N."/>
            <person name="Tomimura Y."/>
            <person name="Tsolas J.M."/>
            <person name="Valente V.L."/>
            <person name="Venter E."/>
            <person name="Venter J.C."/>
            <person name="Vicario S."/>
            <person name="Vieira F.G."/>
            <person name="Vilella A.J."/>
            <person name="Villasante A."/>
            <person name="Walenz B."/>
            <person name="Wang J."/>
            <person name="Wasserman M."/>
            <person name="Watts T."/>
            <person name="Wilson D."/>
            <person name="Wilson R.K."/>
            <person name="Wing R.A."/>
            <person name="Wolfner M.F."/>
            <person name="Wong A."/>
            <person name="Wong G.K."/>
            <person name="Wu C.I."/>
            <person name="Wu G."/>
            <person name="Yamamoto D."/>
            <person name="Yang H.P."/>
            <person name="Yang S.P."/>
            <person name="Yorke J.A."/>
            <person name="Yoshida K."/>
            <person name="Zdobnov E."/>
            <person name="Zhang P."/>
            <person name="Zhang Y."/>
            <person name="Zimin A.V."/>
            <person name="Baldwin J."/>
            <person name="Abdouelleil A."/>
            <person name="Abdulkadir J."/>
            <person name="Abebe A."/>
            <person name="Abera B."/>
            <person name="Abreu J."/>
            <person name="Acer S.C."/>
            <person name="Aftuck L."/>
            <person name="Alexander A."/>
            <person name="An P."/>
            <person name="Anderson E."/>
            <person name="Anderson S."/>
            <person name="Arachi H."/>
            <person name="Azer M."/>
            <person name="Bachantsang P."/>
            <person name="Barry A."/>
            <person name="Bayul T."/>
            <person name="Berlin A."/>
            <person name="Bessette D."/>
            <person name="Bloom T."/>
            <person name="Blye J."/>
            <person name="Boguslavskiy L."/>
            <person name="Bonnet C."/>
            <person name="Boukhgalter B."/>
            <person name="Bourzgui I."/>
            <person name="Brown A."/>
            <person name="Cahill P."/>
            <person name="Channer S."/>
            <person name="Cheshatsang Y."/>
            <person name="Chuda L."/>
            <person name="Citroen M."/>
            <person name="Collymore A."/>
            <person name="Cooke P."/>
            <person name="Costello M."/>
            <person name="D'Aco K."/>
            <person name="Daza R."/>
            <person name="De Haan G."/>
            <person name="DeGray S."/>
            <person name="DeMaso C."/>
            <person name="Dhargay N."/>
            <person name="Dooley K."/>
            <person name="Dooley E."/>
            <person name="Doricent M."/>
            <person name="Dorje P."/>
            <person name="Dorjee K."/>
            <person name="Dupes A."/>
            <person name="Elong R."/>
            <person name="Falk J."/>
            <person name="Farina A."/>
            <person name="Faro S."/>
            <person name="Ferguson D."/>
            <person name="Fisher S."/>
            <person name="Foley C.D."/>
            <person name="Franke A."/>
            <person name="Friedrich D."/>
            <person name="Gadbois L."/>
            <person name="Gearin G."/>
            <person name="Gearin C.R."/>
            <person name="Giannoukos G."/>
            <person name="Goode T."/>
            <person name="Graham J."/>
            <person name="Grandbois E."/>
            <person name="Grewal S."/>
            <person name="Gyaltsen K."/>
            <person name="Hafez N."/>
            <person name="Hagos B."/>
            <person name="Hall J."/>
            <person name="Henson C."/>
            <person name="Hollinger A."/>
            <person name="Honan T."/>
            <person name="Huard M.D."/>
            <person name="Hughes L."/>
            <person name="Hurhula B."/>
            <person name="Husby M.E."/>
            <person name="Kamat A."/>
            <person name="Kanga B."/>
            <person name="Kashin S."/>
            <person name="Khazanovich D."/>
            <person name="Kisner P."/>
            <person name="Lance K."/>
            <person name="Lara M."/>
            <person name="Lee W."/>
            <person name="Lennon N."/>
            <person name="Letendre F."/>
            <person name="LeVine R."/>
            <person name="Lipovsky A."/>
            <person name="Liu X."/>
            <person name="Liu J."/>
            <person name="Liu S."/>
            <person name="Lokyitsang T."/>
            <person name="Lokyitsang Y."/>
            <person name="Lubonja R."/>
            <person name="Lui A."/>
            <person name="MacDonald P."/>
            <person name="Magnisalis V."/>
            <person name="Maru K."/>
            <person name="Matthews C."/>
            <person name="McCusker W."/>
            <person name="McDonough S."/>
            <person name="Mehta T."/>
            <person name="Meldrim J."/>
            <person name="Meneus L."/>
            <person name="Mihai O."/>
            <person name="Mihalev A."/>
            <person name="Mihova T."/>
            <person name="Mittelman R."/>
            <person name="Mlenga V."/>
            <person name="Montmayeur A."/>
            <person name="Mulrain L."/>
            <person name="Navidi A."/>
            <person name="Naylor J."/>
            <person name="Negash T."/>
            <person name="Nguyen T."/>
            <person name="Nguyen N."/>
            <person name="Nicol R."/>
            <person name="Norbu C."/>
            <person name="Norbu N."/>
            <person name="Novod N."/>
            <person name="O'Neill B."/>
            <person name="Osman S."/>
            <person name="Markiewicz E."/>
            <person name="Oyono O.L."/>
            <person name="Patti C."/>
            <person name="Phunkhang P."/>
            <person name="Pierre F."/>
            <person name="Priest M."/>
            <person name="Raghuraman S."/>
            <person name="Rege F."/>
            <person name="Reyes R."/>
            <person name="Rise C."/>
            <person name="Rogov P."/>
            <person name="Ross K."/>
            <person name="Ryan E."/>
            <person name="Settipalli S."/>
            <person name="Shea T."/>
            <person name="Sherpa N."/>
            <person name="Shi L."/>
            <person name="Shih D."/>
            <person name="Sparrow T."/>
            <person name="Spaulding J."/>
            <person name="Stalker J."/>
            <person name="Stange-Thomann N."/>
            <person name="Stavropoulos S."/>
            <person name="Stone C."/>
            <person name="Strader C."/>
            <person name="Tesfaye S."/>
            <person name="Thomson T."/>
            <person name="Thoulutsang Y."/>
            <person name="Thoulutsang D."/>
            <person name="Topham K."/>
            <person name="Topping I."/>
            <person name="Tsamla T."/>
            <person name="Vassiliev H."/>
            <person name="Vo A."/>
            <person name="Wangchuk T."/>
            <person name="Wangdi T."/>
            <person name="Weiand M."/>
            <person name="Wilkinson J."/>
            <person name="Wilson A."/>
            <person name="Yadav S."/>
            <person name="Young G."/>
            <person name="Yu Q."/>
            <person name="Zembek L."/>
            <person name="Zhong D."/>
            <person name="Zimmer A."/>
            <person name="Zwirko Z."/>
            <person name="Jaffe D.B."/>
            <person name="Alvarez P."/>
            <person name="Brockman W."/>
            <person name="Butler J."/>
            <person name="Chin C."/>
            <person name="Gnerre S."/>
            <person name="Grabherr M."/>
            <person name="Kleber M."/>
            <person name="Mauceli E."/>
            <person name="MacCallum I."/>
        </authorList>
    </citation>
    <scope>NUCLEOTIDE SEQUENCE [LARGE SCALE GENOMIC DNA]</scope>
    <source>
        <strain evidence="5">Tucson 15010-1051.87</strain>
    </source>
</reference>
<sequence length="878" mass="101636">MNICVLFSLLLLLAPGGCPIYSIDLSTLEVPNDFQNELTLQSMLSSELHQYRNKLNSNEVSSAPNRNEKDQEQIVRRHLEDPFDKGDMMRSIEDRIKATYYAAATPEETDPDMDLEIDKLSATQPERCSNDEDKFLGTNLFGSYPKHCFSTEEIALMSARKDFELLVPRSYPKSLLSDSIIYTLMKYFNSVNQVIKRMSDKETRRLLQRAFYDSLGGYLRYKLVPVAQVSYYAGRLKLCTVQRLVALYRQCLMVLNTNGNGWRQPEQDILSRMKNVRIKPVHLNDSCSTENDASSCALLDHSCANSDAQNEQMIVPLPHLELEDSSGFLSNIFLPFKHRRIYNLRSPDAAFILVKFFKTLSNCYRFQGMSQKIYNHKLRVWIRENLQFHYRDEMFYPGLGGVLQIYETLICPTKVTEHSTEEEERERMLSETDDYDLGPEDKSPSESSDMAEKSKKRKQKKSNRKDRVKQKDKETALGRKHSRSTSKLQNNRFAQEETKPEKDTNGEECVDCDDESYVGYAAAILALLLMLLLLLICCCMHRNRGKKKKRGALKPNKPEEKQYEDRNPPSATPSAAPNKAESERSCWSKMFQSKKSRRQQGNAMFPPRPHSMPFKHAYKLSPGMSLVSSHRDEVFNGSIDMENQLPRKEDAVDRYENDSFTSTSSLVCQFPRKFIPIKMGREKRYEYYGKTDKKRVKPVSKQSSSQWHRERDRDRDRDREREQEHEKKPIAEKHVKQSPEARSRETDIRLTTDESLRKMNNKRKYRRQEGGLATSQERVERVTEREIRPIESDTNRNSDCRRKEISDENKLESEKKCSGTTNSYRAEPNISVSQKPETQTGNSEIKSIPLSLTDRSSGVCESSIHGASWETTYDDESK</sequence>
<feature type="compositionally biased region" description="Polar residues" evidence="1">
    <location>
        <begin position="818"/>
        <end position="845"/>
    </location>
</feature>
<accession>A0A0Q9WCN2</accession>
<protein>
    <submittedName>
        <fullName evidence="4">Uncharacterized protein, isoform D</fullName>
    </submittedName>
</protein>
<feature type="transmembrane region" description="Helical" evidence="2">
    <location>
        <begin position="517"/>
        <end position="540"/>
    </location>
</feature>
<keyword evidence="2" id="KW-0472">Membrane</keyword>
<dbReference type="FunCoup" id="A0A0Q9WCN2">
    <property type="interactions" value="34"/>
</dbReference>
<evidence type="ECO:0000313" key="4">
    <source>
        <dbReference type="EMBL" id="KRF78638.1"/>
    </source>
</evidence>